<comment type="caution">
    <text evidence="2">The sequence shown here is derived from an EMBL/GenBank/DDBJ whole genome shotgun (WGS) entry which is preliminary data.</text>
</comment>
<evidence type="ECO:0000256" key="1">
    <source>
        <dbReference type="SAM" id="MobiDB-lite"/>
    </source>
</evidence>
<name>A0A2S9Q799_9HYPH</name>
<dbReference type="CDD" id="cd02980">
    <property type="entry name" value="TRX_Fd_family"/>
    <property type="match status" value="1"/>
</dbReference>
<dbReference type="Pfam" id="PF07845">
    <property type="entry name" value="DUF1636"/>
    <property type="match status" value="1"/>
</dbReference>
<dbReference type="InterPro" id="IPR036249">
    <property type="entry name" value="Thioredoxin-like_sf"/>
</dbReference>
<dbReference type="AlphaFoldDB" id="A0A2S9Q799"/>
<proteinExistence type="predicted"/>
<dbReference type="OrthoDB" id="424426at2"/>
<keyword evidence="3" id="KW-1185">Reference proteome</keyword>
<protein>
    <recommendedName>
        <fullName evidence="4">Metal-binding protein</fullName>
    </recommendedName>
</protein>
<dbReference type="Proteomes" id="UP000237682">
    <property type="component" value="Unassembled WGS sequence"/>
</dbReference>
<organism evidence="2 3">
    <name type="scientific">Labrys okinawensis</name>
    <dbReference type="NCBI Taxonomy" id="346911"/>
    <lineage>
        <taxon>Bacteria</taxon>
        <taxon>Pseudomonadati</taxon>
        <taxon>Pseudomonadota</taxon>
        <taxon>Alphaproteobacteria</taxon>
        <taxon>Hyphomicrobiales</taxon>
        <taxon>Xanthobacteraceae</taxon>
        <taxon>Labrys</taxon>
    </lineage>
</organism>
<sequence>MPQTPLPVRLLVCVTCRREGDDPEAPRQGARLRDALAGRLPEGVELQPVECLGNCKRSCTVALSAPGTWTYVFGDLTAESGPDILTGIDLLTHSSDGLMPWRGRPDVFKRSMIARIPPLPIQEVLYPPLEGEGRPPGPGWGENTPAPMEKAASPREEVTPPRGFASTLPLQGRVVKPTLKDAAE</sequence>
<dbReference type="EMBL" id="PUEJ01000009">
    <property type="protein sequence ID" value="PRH85233.1"/>
    <property type="molecule type" value="Genomic_DNA"/>
</dbReference>
<evidence type="ECO:0000313" key="3">
    <source>
        <dbReference type="Proteomes" id="UP000237682"/>
    </source>
</evidence>
<reference evidence="2 3" key="1">
    <citation type="submission" date="2018-02" db="EMBL/GenBank/DDBJ databases">
        <title>Whole genome sequencing of endophytic bacterium.</title>
        <authorList>
            <person name="Eedara R."/>
            <person name="Podile A.R."/>
        </authorList>
    </citation>
    <scope>NUCLEOTIDE SEQUENCE [LARGE SCALE GENOMIC DNA]</scope>
    <source>
        <strain evidence="2 3">RP1T</strain>
    </source>
</reference>
<gene>
    <name evidence="2" type="ORF">C5L14_22530</name>
</gene>
<dbReference type="SUPFAM" id="SSF52833">
    <property type="entry name" value="Thioredoxin-like"/>
    <property type="match status" value="1"/>
</dbReference>
<accession>A0A2S9Q799</accession>
<dbReference type="InterPro" id="IPR012863">
    <property type="entry name" value="DUF1636"/>
</dbReference>
<evidence type="ECO:0008006" key="4">
    <source>
        <dbReference type="Google" id="ProtNLM"/>
    </source>
</evidence>
<feature type="region of interest" description="Disordered" evidence="1">
    <location>
        <begin position="129"/>
        <end position="184"/>
    </location>
</feature>
<dbReference type="RefSeq" id="WP_105864325.1">
    <property type="nucleotide sequence ID" value="NZ_PUEJ01000009.1"/>
</dbReference>
<evidence type="ECO:0000313" key="2">
    <source>
        <dbReference type="EMBL" id="PRH85233.1"/>
    </source>
</evidence>